<evidence type="ECO:0000256" key="1">
    <source>
        <dbReference type="ARBA" id="ARBA00004496"/>
    </source>
</evidence>
<accession>A0AA94JEC6</accession>
<proteinExistence type="inferred from homology"/>
<protein>
    <recommendedName>
        <fullName evidence="11 15">Leucyl/phenylalanyl-tRNA--protein transferase</fullName>
        <ecNumber evidence="10 15">2.3.2.6</ecNumber>
    </recommendedName>
    <alternativeName>
        <fullName evidence="12 15">L/F-transferase</fullName>
    </alternativeName>
    <alternativeName>
        <fullName evidence="13 15">Leucyltransferase</fullName>
    </alternativeName>
    <alternativeName>
        <fullName evidence="14 15">Phenyalanyltransferase</fullName>
    </alternativeName>
</protein>
<evidence type="ECO:0000256" key="12">
    <source>
        <dbReference type="ARBA" id="ARBA00077136"/>
    </source>
</evidence>
<organism evidence="16 17">
    <name type="scientific">Idiomarina aquatica</name>
    <dbReference type="NCBI Taxonomy" id="1327752"/>
    <lineage>
        <taxon>Bacteria</taxon>
        <taxon>Pseudomonadati</taxon>
        <taxon>Pseudomonadota</taxon>
        <taxon>Gammaproteobacteria</taxon>
        <taxon>Alteromonadales</taxon>
        <taxon>Idiomarinaceae</taxon>
        <taxon>Idiomarina</taxon>
    </lineage>
</organism>
<evidence type="ECO:0000256" key="14">
    <source>
        <dbReference type="ARBA" id="ARBA00083640"/>
    </source>
</evidence>
<dbReference type="InterPro" id="IPR016181">
    <property type="entry name" value="Acyl_CoA_acyltransferase"/>
</dbReference>
<dbReference type="FunFam" id="3.40.630.70:FF:000001">
    <property type="entry name" value="Leucyl/phenylalanyl-tRNA--protein transferase"/>
    <property type="match status" value="1"/>
</dbReference>
<evidence type="ECO:0000256" key="10">
    <source>
        <dbReference type="ARBA" id="ARBA00066767"/>
    </source>
</evidence>
<sequence length="235" mass="26512">MIVQLSQRSISFPPPATALHEPNGLLAVGGDLSPERLMHAYRHGIFPWFGNDDPILWWSPNPRAVFYPEQIHISRSLQKSWRKFPWQISINRCFDAVIEQCAAKRRDQEGTWITDEMQAAYRQLHELGHAHSVEVWCEEQLVGGLYGISVGLAFCGESMFHSQTDASKIALAVFARQFAEHGGTLIDCQVGNPHLTSLGAQNLSRDGFLRRLHDAQNGSLPRSFWAPRLLSEARL</sequence>
<dbReference type="RefSeq" id="WP_126819823.1">
    <property type="nucleotide sequence ID" value="NZ_PIPS01000001.1"/>
</dbReference>
<comment type="catalytic activity">
    <reaction evidence="5 15">
        <text>L-phenylalanyl-tRNA(Phe) + an N-terminal L-alpha-aminoacyl-[protein] = an N-terminal L-phenylalanyl-L-alpha-aminoacyl-[protein] + tRNA(Phe)</text>
        <dbReference type="Rhea" id="RHEA:43632"/>
        <dbReference type="Rhea" id="RHEA-COMP:9668"/>
        <dbReference type="Rhea" id="RHEA-COMP:9699"/>
        <dbReference type="Rhea" id="RHEA-COMP:10636"/>
        <dbReference type="Rhea" id="RHEA-COMP:10637"/>
        <dbReference type="ChEBI" id="CHEBI:78442"/>
        <dbReference type="ChEBI" id="CHEBI:78531"/>
        <dbReference type="ChEBI" id="CHEBI:78597"/>
        <dbReference type="ChEBI" id="CHEBI:83561"/>
        <dbReference type="EC" id="2.3.2.6"/>
    </reaction>
</comment>
<dbReference type="InterPro" id="IPR042221">
    <property type="entry name" value="Leu/Phe-tRNA_Trfase_N"/>
</dbReference>
<dbReference type="Pfam" id="PF03588">
    <property type="entry name" value="Leu_Phe_trans"/>
    <property type="match status" value="1"/>
</dbReference>
<comment type="subcellular location">
    <subcellularLocation>
        <location evidence="1 15">Cytoplasm</location>
    </subcellularLocation>
</comment>
<keyword evidence="3 15" id="KW-0808">Transferase</keyword>
<comment type="similarity">
    <text evidence="9 15">Belongs to the L/F-transferase family.</text>
</comment>
<dbReference type="Gene3D" id="3.40.630.70">
    <property type="entry name" value="Leucyl/phenylalanyl-tRNA-protein transferase, C-terminal domain"/>
    <property type="match status" value="1"/>
</dbReference>
<gene>
    <name evidence="15" type="primary">aat</name>
    <name evidence="16" type="ORF">CWE23_00590</name>
</gene>
<dbReference type="Proteomes" id="UP000286680">
    <property type="component" value="Unassembled WGS sequence"/>
</dbReference>
<dbReference type="SUPFAM" id="SSF55729">
    <property type="entry name" value="Acyl-CoA N-acyltransferases (Nat)"/>
    <property type="match status" value="1"/>
</dbReference>
<evidence type="ECO:0000256" key="3">
    <source>
        <dbReference type="ARBA" id="ARBA00022679"/>
    </source>
</evidence>
<dbReference type="InterPro" id="IPR042203">
    <property type="entry name" value="Leu/Phe-tRNA_Trfase_C"/>
</dbReference>
<dbReference type="NCBIfam" id="TIGR00667">
    <property type="entry name" value="aat"/>
    <property type="match status" value="1"/>
</dbReference>
<dbReference type="EMBL" id="PIPS01000001">
    <property type="protein sequence ID" value="RUO45724.1"/>
    <property type="molecule type" value="Genomic_DNA"/>
</dbReference>
<dbReference type="PANTHER" id="PTHR30098:SF2">
    <property type="entry name" value="LEUCYL_PHENYLALANYL-TRNA--PROTEIN TRANSFERASE"/>
    <property type="match status" value="1"/>
</dbReference>
<dbReference type="FunFam" id="3.30.70.3550:FF:000001">
    <property type="entry name" value="Leucyl/phenylalanyl-tRNA--protein transferase"/>
    <property type="match status" value="1"/>
</dbReference>
<comment type="caution">
    <text evidence="16">The sequence shown here is derived from an EMBL/GenBank/DDBJ whole genome shotgun (WGS) entry which is preliminary data.</text>
</comment>
<keyword evidence="2 15" id="KW-0963">Cytoplasm</keyword>
<dbReference type="HAMAP" id="MF_00688">
    <property type="entry name" value="Leu_Phe_trans"/>
    <property type="match status" value="1"/>
</dbReference>
<name>A0AA94JEC6_9GAMM</name>
<evidence type="ECO:0000313" key="17">
    <source>
        <dbReference type="Proteomes" id="UP000286680"/>
    </source>
</evidence>
<evidence type="ECO:0000256" key="7">
    <source>
        <dbReference type="ARBA" id="ARBA00051538"/>
    </source>
</evidence>
<evidence type="ECO:0000256" key="6">
    <source>
        <dbReference type="ARBA" id="ARBA00050652"/>
    </source>
</evidence>
<dbReference type="InterPro" id="IPR004616">
    <property type="entry name" value="Leu/Phe-tRNA_Trfase"/>
</dbReference>
<evidence type="ECO:0000313" key="16">
    <source>
        <dbReference type="EMBL" id="RUO45724.1"/>
    </source>
</evidence>
<evidence type="ECO:0000256" key="8">
    <source>
        <dbReference type="ARBA" id="ARBA00054043"/>
    </source>
</evidence>
<dbReference type="GO" id="GO:0030163">
    <property type="term" value="P:protein catabolic process"/>
    <property type="evidence" value="ECO:0007669"/>
    <property type="project" value="UniProtKB-UniRule"/>
</dbReference>
<comment type="catalytic activity">
    <reaction evidence="6 15">
        <text>N-terminal L-arginyl-[protein] + L-leucyl-tRNA(Leu) = N-terminal L-leucyl-L-arginyl-[protein] + tRNA(Leu) + H(+)</text>
        <dbReference type="Rhea" id="RHEA:50416"/>
        <dbReference type="Rhea" id="RHEA-COMP:9613"/>
        <dbReference type="Rhea" id="RHEA-COMP:9622"/>
        <dbReference type="Rhea" id="RHEA-COMP:12672"/>
        <dbReference type="Rhea" id="RHEA-COMP:12673"/>
        <dbReference type="ChEBI" id="CHEBI:15378"/>
        <dbReference type="ChEBI" id="CHEBI:64719"/>
        <dbReference type="ChEBI" id="CHEBI:78442"/>
        <dbReference type="ChEBI" id="CHEBI:78494"/>
        <dbReference type="ChEBI" id="CHEBI:133044"/>
        <dbReference type="EC" id="2.3.2.6"/>
    </reaction>
</comment>
<evidence type="ECO:0000256" key="13">
    <source>
        <dbReference type="ARBA" id="ARBA00077165"/>
    </source>
</evidence>
<keyword evidence="4 15" id="KW-0012">Acyltransferase</keyword>
<dbReference type="Gene3D" id="3.30.70.3550">
    <property type="entry name" value="Leucyl/phenylalanyl-tRNA-protein transferase, N-terminal domain"/>
    <property type="match status" value="1"/>
</dbReference>
<comment type="function">
    <text evidence="8 15">Functions in the N-end rule pathway of protein degradation where it conjugates Leu, Phe and, less efficiently, Met from aminoacyl-tRNAs to the N-termini of proteins containing an N-terminal arginine or lysine.</text>
</comment>
<evidence type="ECO:0000256" key="5">
    <source>
        <dbReference type="ARBA" id="ARBA00050607"/>
    </source>
</evidence>
<dbReference type="PANTHER" id="PTHR30098">
    <property type="entry name" value="LEUCYL/PHENYLALANYL-TRNA--PROTEIN TRANSFERASE"/>
    <property type="match status" value="1"/>
</dbReference>
<evidence type="ECO:0000256" key="15">
    <source>
        <dbReference type="HAMAP-Rule" id="MF_00688"/>
    </source>
</evidence>
<evidence type="ECO:0000256" key="2">
    <source>
        <dbReference type="ARBA" id="ARBA00022490"/>
    </source>
</evidence>
<dbReference type="EC" id="2.3.2.6" evidence="10 15"/>
<dbReference type="GO" id="GO:0005737">
    <property type="term" value="C:cytoplasm"/>
    <property type="evidence" value="ECO:0007669"/>
    <property type="project" value="UniProtKB-SubCell"/>
</dbReference>
<evidence type="ECO:0000256" key="11">
    <source>
        <dbReference type="ARBA" id="ARBA00074372"/>
    </source>
</evidence>
<dbReference type="AlphaFoldDB" id="A0AA94JEC6"/>
<comment type="catalytic activity">
    <reaction evidence="7 15">
        <text>N-terminal L-lysyl-[protein] + L-leucyl-tRNA(Leu) = N-terminal L-leucyl-L-lysyl-[protein] + tRNA(Leu) + H(+)</text>
        <dbReference type="Rhea" id="RHEA:12340"/>
        <dbReference type="Rhea" id="RHEA-COMP:9613"/>
        <dbReference type="Rhea" id="RHEA-COMP:9622"/>
        <dbReference type="Rhea" id="RHEA-COMP:12670"/>
        <dbReference type="Rhea" id="RHEA-COMP:12671"/>
        <dbReference type="ChEBI" id="CHEBI:15378"/>
        <dbReference type="ChEBI" id="CHEBI:65249"/>
        <dbReference type="ChEBI" id="CHEBI:78442"/>
        <dbReference type="ChEBI" id="CHEBI:78494"/>
        <dbReference type="ChEBI" id="CHEBI:133043"/>
        <dbReference type="EC" id="2.3.2.6"/>
    </reaction>
</comment>
<evidence type="ECO:0000256" key="4">
    <source>
        <dbReference type="ARBA" id="ARBA00023315"/>
    </source>
</evidence>
<reference evidence="17" key="1">
    <citation type="journal article" date="2018" name="Front. Microbiol.">
        <title>Genome-Based Analysis Reveals the Taxonomy and Diversity of the Family Idiomarinaceae.</title>
        <authorList>
            <person name="Liu Y."/>
            <person name="Lai Q."/>
            <person name="Shao Z."/>
        </authorList>
    </citation>
    <scope>NUCLEOTIDE SEQUENCE [LARGE SCALE GENOMIC DNA]</scope>
    <source>
        <strain evidence="17">SN-14</strain>
    </source>
</reference>
<dbReference type="GO" id="GO:0008914">
    <property type="term" value="F:leucyl-tRNA--protein transferase activity"/>
    <property type="evidence" value="ECO:0007669"/>
    <property type="project" value="UniProtKB-UniRule"/>
</dbReference>
<keyword evidence="17" id="KW-1185">Reference proteome</keyword>
<evidence type="ECO:0000256" key="9">
    <source>
        <dbReference type="ARBA" id="ARBA00061535"/>
    </source>
</evidence>